<dbReference type="PANTHER" id="PTHR30465">
    <property type="entry name" value="INNER MEMBRANE ABC TRANSPORTER"/>
    <property type="match status" value="1"/>
</dbReference>
<dbReference type="InterPro" id="IPR035906">
    <property type="entry name" value="MetI-like_sf"/>
</dbReference>
<evidence type="ECO:0000259" key="8">
    <source>
        <dbReference type="PROSITE" id="PS50928"/>
    </source>
</evidence>
<feature type="transmembrane region" description="Helical" evidence="7">
    <location>
        <begin position="294"/>
        <end position="320"/>
    </location>
</feature>
<dbReference type="Pfam" id="PF19300">
    <property type="entry name" value="BPD_transp_1_N"/>
    <property type="match status" value="1"/>
</dbReference>
<keyword evidence="10" id="KW-1185">Reference proteome</keyword>
<keyword evidence="4 7" id="KW-0812">Transmembrane</keyword>
<feature type="transmembrane region" description="Helical" evidence="7">
    <location>
        <begin position="194"/>
        <end position="213"/>
    </location>
</feature>
<dbReference type="AlphaFoldDB" id="A0AAP3UZV0"/>
<evidence type="ECO:0000313" key="9">
    <source>
        <dbReference type="EMBL" id="MDF1585109.1"/>
    </source>
</evidence>
<evidence type="ECO:0000256" key="6">
    <source>
        <dbReference type="ARBA" id="ARBA00023136"/>
    </source>
</evidence>
<dbReference type="Gene3D" id="1.10.3720.10">
    <property type="entry name" value="MetI-like"/>
    <property type="match status" value="1"/>
</dbReference>
<organism evidence="9 10">
    <name type="scientific">Marinimicrococcus flavescens</name>
    <dbReference type="NCBI Taxonomy" id="3031815"/>
    <lineage>
        <taxon>Bacteria</taxon>
        <taxon>Pseudomonadati</taxon>
        <taxon>Pseudomonadota</taxon>
        <taxon>Alphaproteobacteria</taxon>
        <taxon>Geminicoccales</taxon>
        <taxon>Geminicoccaceae</taxon>
        <taxon>Marinimicrococcus</taxon>
    </lineage>
</organism>
<evidence type="ECO:0000256" key="5">
    <source>
        <dbReference type="ARBA" id="ARBA00022989"/>
    </source>
</evidence>
<name>A0AAP3UZV0_9PROT</name>
<evidence type="ECO:0000256" key="7">
    <source>
        <dbReference type="RuleBase" id="RU363032"/>
    </source>
</evidence>
<dbReference type="InterPro" id="IPR000515">
    <property type="entry name" value="MetI-like"/>
</dbReference>
<proteinExistence type="inferred from homology"/>
<comment type="similarity">
    <text evidence="7">Belongs to the binding-protein-dependent transport system permease family.</text>
</comment>
<dbReference type="GO" id="GO:0005886">
    <property type="term" value="C:plasma membrane"/>
    <property type="evidence" value="ECO:0007669"/>
    <property type="project" value="UniProtKB-SubCell"/>
</dbReference>
<protein>
    <submittedName>
        <fullName evidence="9">ABC transporter permease</fullName>
    </submittedName>
</protein>
<keyword evidence="2 7" id="KW-0813">Transport</keyword>
<dbReference type="Proteomes" id="UP001301140">
    <property type="component" value="Unassembled WGS sequence"/>
</dbReference>
<sequence>MLRYVIHRLLVMIPTLLAISVITFIIIQLPPGDFLSAQLAEMRAQGEQIQGGKIDYLRQLYGLDRPVWEQYLYWLWGLLHGDLGWSFEYDRPVTEVIGDRFFLTFVLAFTTVLVTWAIAFPIGIYSATHKYTWSDHGLTFLGFLGLATPNFLLALVLQYYANVYLGLSIGGLVDAEFIDQPMSWAKFLSVLQHLWIPVLIIGTAGTAGMIRRLRANLLDELRKPYVVTAKAKGLPPGRALVKYPLRMALNPFIADIGNLLPELISGAALVSVVLSLPTNGPVLVRALQTQDMYLAGSMLMLEAILVVVGVLVSDLLLAWLDPRIRFGGGQAR</sequence>
<feature type="transmembrane region" description="Helical" evidence="7">
    <location>
        <begin position="9"/>
        <end position="29"/>
    </location>
</feature>
<evidence type="ECO:0000313" key="10">
    <source>
        <dbReference type="Proteomes" id="UP001301140"/>
    </source>
</evidence>
<dbReference type="SUPFAM" id="SSF161098">
    <property type="entry name" value="MetI-like"/>
    <property type="match status" value="1"/>
</dbReference>
<keyword evidence="5 7" id="KW-1133">Transmembrane helix</keyword>
<dbReference type="Pfam" id="PF00528">
    <property type="entry name" value="BPD_transp_1"/>
    <property type="match status" value="1"/>
</dbReference>
<keyword evidence="3" id="KW-1003">Cell membrane</keyword>
<gene>
    <name evidence="9" type="ORF">PZ740_01765</name>
</gene>
<feature type="transmembrane region" description="Helical" evidence="7">
    <location>
        <begin position="137"/>
        <end position="161"/>
    </location>
</feature>
<evidence type="ECO:0000256" key="2">
    <source>
        <dbReference type="ARBA" id="ARBA00022448"/>
    </source>
</evidence>
<evidence type="ECO:0000256" key="4">
    <source>
        <dbReference type="ARBA" id="ARBA00022692"/>
    </source>
</evidence>
<dbReference type="InterPro" id="IPR045621">
    <property type="entry name" value="BPD_transp_1_N"/>
</dbReference>
<accession>A0AAP3UZV0</accession>
<dbReference type="PANTHER" id="PTHR30465:SF43">
    <property type="entry name" value="OLIGOPEPTIDE ABC TRANSPORTER, PERMEASE PROTEIN"/>
    <property type="match status" value="1"/>
</dbReference>
<dbReference type="GO" id="GO:0055085">
    <property type="term" value="P:transmembrane transport"/>
    <property type="evidence" value="ECO:0007669"/>
    <property type="project" value="InterPro"/>
</dbReference>
<keyword evidence="6 7" id="KW-0472">Membrane</keyword>
<reference evidence="9 10" key="1">
    <citation type="submission" date="2023-03" db="EMBL/GenBank/DDBJ databases">
        <title>YIM 152171 draft genome.</title>
        <authorList>
            <person name="Yang Z."/>
        </authorList>
    </citation>
    <scope>NUCLEOTIDE SEQUENCE [LARGE SCALE GENOMIC DNA]</scope>
    <source>
        <strain evidence="9 10">YIM 152171</strain>
    </source>
</reference>
<feature type="transmembrane region" description="Helical" evidence="7">
    <location>
        <begin position="252"/>
        <end position="274"/>
    </location>
</feature>
<dbReference type="PROSITE" id="PS50928">
    <property type="entry name" value="ABC_TM1"/>
    <property type="match status" value="1"/>
</dbReference>
<dbReference type="RefSeq" id="WP_407660423.1">
    <property type="nucleotide sequence ID" value="NZ_JARGEQ010000008.1"/>
</dbReference>
<feature type="transmembrane region" description="Helical" evidence="7">
    <location>
        <begin position="101"/>
        <end position="125"/>
    </location>
</feature>
<feature type="domain" description="ABC transmembrane type-1" evidence="8">
    <location>
        <begin position="101"/>
        <end position="317"/>
    </location>
</feature>
<comment type="caution">
    <text evidence="9">The sequence shown here is derived from an EMBL/GenBank/DDBJ whole genome shotgun (WGS) entry which is preliminary data.</text>
</comment>
<evidence type="ECO:0000256" key="1">
    <source>
        <dbReference type="ARBA" id="ARBA00004651"/>
    </source>
</evidence>
<evidence type="ECO:0000256" key="3">
    <source>
        <dbReference type="ARBA" id="ARBA00022475"/>
    </source>
</evidence>
<dbReference type="CDD" id="cd06261">
    <property type="entry name" value="TM_PBP2"/>
    <property type="match status" value="1"/>
</dbReference>
<comment type="subcellular location">
    <subcellularLocation>
        <location evidence="1 7">Cell membrane</location>
        <topology evidence="1 7">Multi-pass membrane protein</topology>
    </subcellularLocation>
</comment>
<dbReference type="EMBL" id="JARGEQ010000008">
    <property type="protein sequence ID" value="MDF1585109.1"/>
    <property type="molecule type" value="Genomic_DNA"/>
</dbReference>